<name>A0A1R0WZS6_9BACL</name>
<comment type="caution">
    <text evidence="1">The sequence shown here is derived from an EMBL/GenBank/DDBJ whole genome shotgun (WGS) entry which is preliminary data.</text>
</comment>
<dbReference type="RefSeq" id="WP_036681706.1">
    <property type="nucleotide sequence ID" value="NZ_MKQP01000045.1"/>
</dbReference>
<evidence type="ECO:0000313" key="2">
    <source>
        <dbReference type="Proteomes" id="UP000187465"/>
    </source>
</evidence>
<dbReference type="AlphaFoldDB" id="A0A1R0WZS6"/>
<dbReference type="EMBL" id="MKQP01000045">
    <property type="protein sequence ID" value="OMD25268.1"/>
    <property type="molecule type" value="Genomic_DNA"/>
</dbReference>
<proteinExistence type="predicted"/>
<dbReference type="InterPro" id="IPR027417">
    <property type="entry name" value="P-loop_NTPase"/>
</dbReference>
<evidence type="ECO:0008006" key="3">
    <source>
        <dbReference type="Google" id="ProtNLM"/>
    </source>
</evidence>
<evidence type="ECO:0000313" key="1">
    <source>
        <dbReference type="EMBL" id="OMD25268.1"/>
    </source>
</evidence>
<dbReference type="SUPFAM" id="SSF52540">
    <property type="entry name" value="P-loop containing nucleoside triphosphate hydrolases"/>
    <property type="match status" value="1"/>
</dbReference>
<accession>A0A1R0WZS6</accession>
<protein>
    <recommendedName>
        <fullName evidence="3">AAA domain-containing protein</fullName>
    </recommendedName>
</protein>
<dbReference type="Gene3D" id="3.40.50.300">
    <property type="entry name" value="P-loop containing nucleotide triphosphate hydrolases"/>
    <property type="match status" value="1"/>
</dbReference>
<gene>
    <name evidence="1" type="ORF">BJP51_03175</name>
</gene>
<sequence length="354" mass="39882">MKIFSLGIDQLTINDIKNAGFNVVTQNVYPDPAHTEGHMLMVTSDQVPVQALSELRHKYPSSMILYLYLQKGIRGYQAVHMLCESLGLYFIPPRSTSSAVIEKIRFILEEDVEERSNLVGFFGSGPGIGCTSVAKLFARRIAAAGLRVLVLGLDLYDPGYDRKATISLDKLRPKLTGKMIHDEDFEQLIRQDGYLYLPGNYDYLSVQDYLEEEIEYFLARAGANADVVIADFGSIPESAAWYVGMQKSSLRMIVTHPKHEYRLEPLLELAGHIDLRPQDFQLIINRSNVEEISSSKNMALRFGTEILLELPYYQPLQESLPLGKKELQHVDDKVHSLLVSMGLAPEAKKKGIFL</sequence>
<dbReference type="Proteomes" id="UP000187465">
    <property type="component" value="Unassembled WGS sequence"/>
</dbReference>
<reference evidence="1 2" key="1">
    <citation type="submission" date="2016-10" db="EMBL/GenBank/DDBJ databases">
        <title>Paenibacillus species isolates.</title>
        <authorList>
            <person name="Beno S.M."/>
        </authorList>
    </citation>
    <scope>NUCLEOTIDE SEQUENCE [LARGE SCALE GENOMIC DNA]</scope>
    <source>
        <strain evidence="1 2">FSL H7-0604</strain>
    </source>
</reference>
<organism evidence="1 2">
    <name type="scientific">Paenibacillus odorifer</name>
    <dbReference type="NCBI Taxonomy" id="189426"/>
    <lineage>
        <taxon>Bacteria</taxon>
        <taxon>Bacillati</taxon>
        <taxon>Bacillota</taxon>
        <taxon>Bacilli</taxon>
        <taxon>Bacillales</taxon>
        <taxon>Paenibacillaceae</taxon>
        <taxon>Paenibacillus</taxon>
    </lineage>
</organism>